<evidence type="ECO:0000313" key="6">
    <source>
        <dbReference type="Proteomes" id="UP000435112"/>
    </source>
</evidence>
<protein>
    <submittedName>
        <fullName evidence="1">Uncharacterized protein</fullName>
    </submittedName>
</protein>
<evidence type="ECO:0000313" key="1">
    <source>
        <dbReference type="EMBL" id="KAE9029496.1"/>
    </source>
</evidence>
<name>A0A6A3MDC0_9STRA</name>
<dbReference type="OrthoDB" id="10606058at2759"/>
<keyword evidence="5" id="KW-1185">Reference proteome</keyword>
<evidence type="ECO:0000313" key="4">
    <source>
        <dbReference type="Proteomes" id="UP000429607"/>
    </source>
</evidence>
<evidence type="ECO:0000313" key="3">
    <source>
        <dbReference type="EMBL" id="KAE9340377.1"/>
    </source>
</evidence>
<dbReference type="Proteomes" id="UP000434957">
    <property type="component" value="Unassembled WGS sequence"/>
</dbReference>
<accession>A0A6A3MDC0</accession>
<sequence>MALRTVQVGDFPSVSREILWYQRHREVVHFEEETSNTSASEYARGLAVEAAAGAAAAAAKAATASAPKAKAAPAAPALSLLRLLSPRWLQCRLPLLRLLLRKTRQLLHFTFCGCFLLCA</sequence>
<dbReference type="EMBL" id="QXFV01000582">
    <property type="protein sequence ID" value="KAE9033579.1"/>
    <property type="molecule type" value="Genomic_DNA"/>
</dbReference>
<dbReference type="AlphaFoldDB" id="A0A6A3MDC0"/>
<dbReference type="Proteomes" id="UP000429607">
    <property type="component" value="Unassembled WGS sequence"/>
</dbReference>
<proteinExistence type="predicted"/>
<evidence type="ECO:0000313" key="2">
    <source>
        <dbReference type="EMBL" id="KAE9033579.1"/>
    </source>
</evidence>
<reference evidence="4 6" key="1">
    <citation type="submission" date="2018-09" db="EMBL/GenBank/DDBJ databases">
        <title>Genomic investigation of the strawberry pathogen Phytophthora fragariae indicates pathogenicity is determined by transcriptional variation in three key races.</title>
        <authorList>
            <person name="Adams T.M."/>
            <person name="Armitage A.D."/>
            <person name="Sobczyk M.K."/>
            <person name="Bates H.J."/>
            <person name="Dunwell J.M."/>
            <person name="Nellist C.F."/>
            <person name="Harrison R.J."/>
        </authorList>
    </citation>
    <scope>NUCLEOTIDE SEQUENCE [LARGE SCALE GENOMIC DNA]</scope>
    <source>
        <strain evidence="2 4">SCRP249</strain>
        <strain evidence="1 6">SCRP324</strain>
        <strain evidence="3 5">SCRP333</strain>
    </source>
</reference>
<gene>
    <name evidence="2" type="ORF">PR001_g10098</name>
    <name evidence="1" type="ORF">PR002_g10112</name>
    <name evidence="3" type="ORF">PR003_g10523</name>
</gene>
<organism evidence="1 6">
    <name type="scientific">Phytophthora rubi</name>
    <dbReference type="NCBI Taxonomy" id="129364"/>
    <lineage>
        <taxon>Eukaryota</taxon>
        <taxon>Sar</taxon>
        <taxon>Stramenopiles</taxon>
        <taxon>Oomycota</taxon>
        <taxon>Peronosporomycetes</taxon>
        <taxon>Peronosporales</taxon>
        <taxon>Peronosporaceae</taxon>
        <taxon>Phytophthora</taxon>
    </lineage>
</organism>
<dbReference type="Proteomes" id="UP000435112">
    <property type="component" value="Unassembled WGS sequence"/>
</dbReference>
<dbReference type="EMBL" id="QXFT01000577">
    <property type="protein sequence ID" value="KAE9340377.1"/>
    <property type="molecule type" value="Genomic_DNA"/>
</dbReference>
<dbReference type="EMBL" id="QXFU01000563">
    <property type="protein sequence ID" value="KAE9029496.1"/>
    <property type="molecule type" value="Genomic_DNA"/>
</dbReference>
<comment type="caution">
    <text evidence="1">The sequence shown here is derived from an EMBL/GenBank/DDBJ whole genome shotgun (WGS) entry which is preliminary data.</text>
</comment>
<evidence type="ECO:0000313" key="5">
    <source>
        <dbReference type="Proteomes" id="UP000434957"/>
    </source>
</evidence>